<dbReference type="Proteomes" id="UP001209803">
    <property type="component" value="Chromosome"/>
</dbReference>
<accession>A0ABY8EYI3</accession>
<proteinExistence type="predicted"/>
<reference evidence="1 2" key="1">
    <citation type="submission" date="2023-03" db="EMBL/GenBank/DDBJ databases">
        <title>Roseibium porphyridii sp. nov. and Roseibium rhodosorbium sp. nov. isolated from marine algae, Porphyridium cruentum and Rhodosorus marinus, respectively.</title>
        <authorList>
            <person name="Lee M.W."/>
            <person name="Choi B.J."/>
            <person name="Lee J.K."/>
            <person name="Choi D.G."/>
            <person name="Baek J.H."/>
            <person name="Bayburt H."/>
            <person name="Kim J.M."/>
            <person name="Han D.M."/>
            <person name="Kim K.H."/>
            <person name="Jeon C.O."/>
        </authorList>
    </citation>
    <scope>NUCLEOTIDE SEQUENCE [LARGE SCALE GENOMIC DNA]</scope>
    <source>
        <strain evidence="1 2">KMA01</strain>
    </source>
</reference>
<gene>
    <name evidence="1" type="ORF">K1718_18615</name>
</gene>
<protein>
    <submittedName>
        <fullName evidence="1">Uncharacterized protein</fullName>
    </submittedName>
</protein>
<evidence type="ECO:0000313" key="1">
    <source>
        <dbReference type="EMBL" id="WFE88168.1"/>
    </source>
</evidence>
<dbReference type="EMBL" id="CP120863">
    <property type="protein sequence ID" value="WFE88168.1"/>
    <property type="molecule type" value="Genomic_DNA"/>
</dbReference>
<name>A0ABY8EYI3_9HYPH</name>
<evidence type="ECO:0000313" key="2">
    <source>
        <dbReference type="Proteomes" id="UP001209803"/>
    </source>
</evidence>
<organism evidence="1 2">
    <name type="scientific">Roseibium porphyridii</name>
    <dbReference type="NCBI Taxonomy" id="2866279"/>
    <lineage>
        <taxon>Bacteria</taxon>
        <taxon>Pseudomonadati</taxon>
        <taxon>Pseudomonadota</taxon>
        <taxon>Alphaproteobacteria</taxon>
        <taxon>Hyphomicrobiales</taxon>
        <taxon>Stappiaceae</taxon>
        <taxon>Roseibium</taxon>
    </lineage>
</organism>
<dbReference type="RefSeq" id="WP_265681237.1">
    <property type="nucleotide sequence ID" value="NZ_CP120863.1"/>
</dbReference>
<keyword evidence="2" id="KW-1185">Reference proteome</keyword>
<sequence length="45" mass="4888">MKTSRSSGHITTQRRLECAQKMSATLNGVSLHLLCTTKGPGQRTT</sequence>